<reference evidence="1" key="1">
    <citation type="submission" date="2018-05" db="EMBL/GenBank/DDBJ databases">
        <authorList>
            <person name="Lanie J.A."/>
            <person name="Ng W.-L."/>
            <person name="Kazmierczak K.M."/>
            <person name="Andrzejewski T.M."/>
            <person name="Davidsen T.M."/>
            <person name="Wayne K.J."/>
            <person name="Tettelin H."/>
            <person name="Glass J.I."/>
            <person name="Rusch D."/>
            <person name="Podicherti R."/>
            <person name="Tsui H.-C.T."/>
            <person name="Winkler M.E."/>
        </authorList>
    </citation>
    <scope>NUCLEOTIDE SEQUENCE</scope>
</reference>
<accession>A0A382FA59</accession>
<name>A0A382FA59_9ZZZZ</name>
<proteinExistence type="predicted"/>
<organism evidence="1">
    <name type="scientific">marine metagenome</name>
    <dbReference type="NCBI Taxonomy" id="408172"/>
    <lineage>
        <taxon>unclassified sequences</taxon>
        <taxon>metagenomes</taxon>
        <taxon>ecological metagenomes</taxon>
    </lineage>
</organism>
<dbReference type="EMBL" id="UINC01048698">
    <property type="protein sequence ID" value="SVB59555.1"/>
    <property type="molecule type" value="Genomic_DNA"/>
</dbReference>
<sequence>MNHQITYLHCGEHLKESLKDEIDEVLSVVNL</sequence>
<dbReference type="AlphaFoldDB" id="A0A382FA59"/>
<gene>
    <name evidence="1" type="ORF">METZ01_LOCUS212409</name>
</gene>
<protein>
    <submittedName>
        <fullName evidence="1">Uncharacterized protein</fullName>
    </submittedName>
</protein>
<evidence type="ECO:0000313" key="1">
    <source>
        <dbReference type="EMBL" id="SVB59555.1"/>
    </source>
</evidence>
<feature type="non-terminal residue" evidence="1">
    <location>
        <position position="31"/>
    </location>
</feature>